<organism evidence="2">
    <name type="scientific">freshwater metagenome</name>
    <dbReference type="NCBI Taxonomy" id="449393"/>
    <lineage>
        <taxon>unclassified sequences</taxon>
        <taxon>metagenomes</taxon>
        <taxon>ecological metagenomes</taxon>
    </lineage>
</organism>
<feature type="transmembrane region" description="Helical" evidence="1">
    <location>
        <begin position="89"/>
        <end position="105"/>
    </location>
</feature>
<dbReference type="AlphaFoldDB" id="A0A6J6A0Q0"/>
<name>A0A6J6A0Q0_9ZZZZ</name>
<feature type="transmembrane region" description="Helical" evidence="1">
    <location>
        <begin position="117"/>
        <end position="137"/>
    </location>
</feature>
<keyword evidence="1" id="KW-1133">Transmembrane helix</keyword>
<accession>A0A6J6A0Q0</accession>
<keyword evidence="1" id="KW-0472">Membrane</keyword>
<proteinExistence type="predicted"/>
<feature type="transmembrane region" description="Helical" evidence="1">
    <location>
        <begin position="12"/>
        <end position="36"/>
    </location>
</feature>
<reference evidence="2" key="1">
    <citation type="submission" date="2020-05" db="EMBL/GenBank/DDBJ databases">
        <authorList>
            <person name="Chiriac C."/>
            <person name="Salcher M."/>
            <person name="Ghai R."/>
            <person name="Kavagutti S V."/>
        </authorList>
    </citation>
    <scope>NUCLEOTIDE SEQUENCE</scope>
</reference>
<gene>
    <name evidence="2" type="ORF">UFOPK3522_01560</name>
</gene>
<evidence type="ECO:0000313" key="2">
    <source>
        <dbReference type="EMBL" id="CAB4347069.1"/>
    </source>
</evidence>
<protein>
    <submittedName>
        <fullName evidence="2">Unannotated protein</fullName>
    </submittedName>
</protein>
<feature type="transmembrane region" description="Helical" evidence="1">
    <location>
        <begin position="56"/>
        <end position="77"/>
    </location>
</feature>
<keyword evidence="1" id="KW-0812">Transmembrane</keyword>
<dbReference type="EMBL" id="CAESAO010000187">
    <property type="protein sequence ID" value="CAB4347069.1"/>
    <property type="molecule type" value="Genomic_DNA"/>
</dbReference>
<evidence type="ECO:0000256" key="1">
    <source>
        <dbReference type="SAM" id="Phobius"/>
    </source>
</evidence>
<sequence length="138" mass="14500">MIAASDPETGDHAAAVAEVLVFTVMAFFAAHVYALLLGDWSRKKRAPDSRNVKEMVVAQSPMLTVISVPVIILLLAVLEVFPDQTAVNLALYACVGELAATAWYASRGAGASRRQSVIAVVVAIVIGVAIIGMKAALH</sequence>